<dbReference type="InterPro" id="IPR051083">
    <property type="entry name" value="GrpII_Intron_Splice-Mob/Def"/>
</dbReference>
<gene>
    <name evidence="2" type="primary">ltrA</name>
    <name evidence="2" type="ORF">H9968_11185</name>
</gene>
<dbReference type="InterPro" id="IPR000477">
    <property type="entry name" value="RT_dom"/>
</dbReference>
<sequence>MNDARFNDAYSEKPSHRTCKQWTEINWAEAEKYVNRLQIRIVKAVQANNKNLVKRLQYLLTHSFYAKALAIKKVTENRGKKTPGIDNELWKTAKEKWLAIGKLNSRNYRAQPTKRVHIKKDNGKLRPLSIPTMRDRAMQTLYLFALQPIEETTADKSSFGFRMSRGCHDACERIFHVLSRKDSAQWILEGDIRGCFDNISHEWMLENISIDKRILSQFIKAGYVFEKELFPTSKGAVQGGAISPTLANLVLDGMEEMLWNTLNIGKSGKPMKLINPHKIHLVRYADDFIVTADSKELLEQAKQEIEKFLSPRGLELSEEKTVITNIKDGFDFLGWNFRKYNDKLIIKPSKKSIKKLYRKVSETIKYLRAASQDMLIGKLNQILTGWCNYHETVCSKVVFEKVDYVIFGMLIHWAIRRHPHKGKRWIVRKYWKTGTGHGWDFTDGNVSLKKCALVPIVRHPRLNRSMNPYLNVDYFENRQRKKKQLRQQAYCRNAALRLAGN</sequence>
<dbReference type="EMBL" id="DXBR01000102">
    <property type="protein sequence ID" value="HIZ40457.1"/>
    <property type="molecule type" value="Genomic_DNA"/>
</dbReference>
<accession>A0A9D2ENF4</accession>
<keyword evidence="2" id="KW-0548">Nucleotidyltransferase</keyword>
<reference evidence="2" key="1">
    <citation type="journal article" date="2021" name="PeerJ">
        <title>Extensive microbial diversity within the chicken gut microbiome revealed by metagenomics and culture.</title>
        <authorList>
            <person name="Gilroy R."/>
            <person name="Ravi A."/>
            <person name="Getino M."/>
            <person name="Pursley I."/>
            <person name="Horton D.L."/>
            <person name="Alikhan N.F."/>
            <person name="Baker D."/>
            <person name="Gharbi K."/>
            <person name="Hall N."/>
            <person name="Watson M."/>
            <person name="Adriaenssens E.M."/>
            <person name="Foster-Nyarko E."/>
            <person name="Jarju S."/>
            <person name="Secka A."/>
            <person name="Antonio M."/>
            <person name="Oren A."/>
            <person name="Chaudhuri R.R."/>
            <person name="La Ragione R."/>
            <person name="Hildebrand F."/>
            <person name="Pallen M.J."/>
        </authorList>
    </citation>
    <scope>NUCLEOTIDE SEQUENCE</scope>
    <source>
        <strain evidence="2">CHK179-28034</strain>
    </source>
</reference>
<proteinExistence type="predicted"/>
<dbReference type="InterPro" id="IPR013597">
    <property type="entry name" value="Mat_intron_G2"/>
</dbReference>
<comment type="caution">
    <text evidence="2">The sequence shown here is derived from an EMBL/GenBank/DDBJ whole genome shotgun (WGS) entry which is preliminary data.</text>
</comment>
<evidence type="ECO:0000313" key="3">
    <source>
        <dbReference type="Proteomes" id="UP000824049"/>
    </source>
</evidence>
<dbReference type="Pfam" id="PF13655">
    <property type="entry name" value="RVT_N"/>
    <property type="match status" value="1"/>
</dbReference>
<name>A0A9D2ENF4_9FIRM</name>
<dbReference type="PROSITE" id="PS50878">
    <property type="entry name" value="RT_POL"/>
    <property type="match status" value="1"/>
</dbReference>
<dbReference type="AlphaFoldDB" id="A0A9D2ENF4"/>
<keyword evidence="2" id="KW-0808">Transferase</keyword>
<dbReference type="CDD" id="cd01651">
    <property type="entry name" value="RT_G2_intron"/>
    <property type="match status" value="1"/>
</dbReference>
<dbReference type="Pfam" id="PF08388">
    <property type="entry name" value="GIIM"/>
    <property type="match status" value="1"/>
</dbReference>
<dbReference type="NCBIfam" id="TIGR04416">
    <property type="entry name" value="group_II_RT_mat"/>
    <property type="match status" value="1"/>
</dbReference>
<dbReference type="PANTHER" id="PTHR34047:SF8">
    <property type="entry name" value="PROTEIN YKFC"/>
    <property type="match status" value="1"/>
</dbReference>
<dbReference type="InterPro" id="IPR025960">
    <property type="entry name" value="RVT_N"/>
</dbReference>
<evidence type="ECO:0000259" key="1">
    <source>
        <dbReference type="PROSITE" id="PS50878"/>
    </source>
</evidence>
<keyword evidence="2" id="KW-0695">RNA-directed DNA polymerase</keyword>
<feature type="domain" description="Reverse transcriptase" evidence="1">
    <location>
        <begin position="99"/>
        <end position="337"/>
    </location>
</feature>
<dbReference type="InterPro" id="IPR043502">
    <property type="entry name" value="DNA/RNA_pol_sf"/>
</dbReference>
<protein>
    <submittedName>
        <fullName evidence="2">Group II intron reverse transcriptase/maturase</fullName>
        <ecNumber evidence="2">2.7.7.49</ecNumber>
    </submittedName>
</protein>
<dbReference type="SUPFAM" id="SSF56672">
    <property type="entry name" value="DNA/RNA polymerases"/>
    <property type="match status" value="1"/>
</dbReference>
<evidence type="ECO:0000313" key="2">
    <source>
        <dbReference type="EMBL" id="HIZ40457.1"/>
    </source>
</evidence>
<dbReference type="PANTHER" id="PTHR34047">
    <property type="entry name" value="NUCLEAR INTRON MATURASE 1, MITOCHONDRIAL-RELATED"/>
    <property type="match status" value="1"/>
</dbReference>
<dbReference type="InterPro" id="IPR030931">
    <property type="entry name" value="Group_II_RT_mat"/>
</dbReference>
<dbReference type="GO" id="GO:0003964">
    <property type="term" value="F:RNA-directed DNA polymerase activity"/>
    <property type="evidence" value="ECO:0007669"/>
    <property type="project" value="UniProtKB-KW"/>
</dbReference>
<organism evidence="2 3">
    <name type="scientific">Candidatus Anaerobutyricum stercoris</name>
    <dbReference type="NCBI Taxonomy" id="2838457"/>
    <lineage>
        <taxon>Bacteria</taxon>
        <taxon>Bacillati</taxon>
        <taxon>Bacillota</taxon>
        <taxon>Clostridia</taxon>
        <taxon>Lachnospirales</taxon>
        <taxon>Lachnospiraceae</taxon>
        <taxon>Anaerobutyricum</taxon>
    </lineage>
</organism>
<dbReference type="EC" id="2.7.7.49" evidence="2"/>
<dbReference type="Proteomes" id="UP000824049">
    <property type="component" value="Unassembled WGS sequence"/>
</dbReference>
<reference evidence="2" key="2">
    <citation type="submission" date="2021-04" db="EMBL/GenBank/DDBJ databases">
        <authorList>
            <person name="Gilroy R."/>
        </authorList>
    </citation>
    <scope>NUCLEOTIDE SEQUENCE</scope>
    <source>
        <strain evidence="2">CHK179-28034</strain>
    </source>
</reference>
<dbReference type="Pfam" id="PF00078">
    <property type="entry name" value="RVT_1"/>
    <property type="match status" value="1"/>
</dbReference>